<protein>
    <submittedName>
        <fullName evidence="1">Uncharacterized protein</fullName>
    </submittedName>
</protein>
<evidence type="ECO:0000313" key="1">
    <source>
        <dbReference type="EMBL" id="TDQ63606.1"/>
    </source>
</evidence>
<dbReference type="AlphaFoldDB" id="A0A4R6VN38"/>
<sequence>MAKDPIKLGNFEVPTEFSVFAGAKLNQYPPHNSIPKVGREYHDVANGLFYEGGTLSDFGAILNPGVDSGLFHGALKAYLASFEPKHEHKMDAAAWLISECCTVSALTPHAL</sequence>
<gene>
    <name evidence="1" type="ORF">ATL17_1613</name>
</gene>
<organism evidence="1 2">
    <name type="scientific">Maritalea mobilis</name>
    <dbReference type="NCBI Taxonomy" id="483324"/>
    <lineage>
        <taxon>Bacteria</taxon>
        <taxon>Pseudomonadati</taxon>
        <taxon>Pseudomonadota</taxon>
        <taxon>Alphaproteobacteria</taxon>
        <taxon>Hyphomicrobiales</taxon>
        <taxon>Devosiaceae</taxon>
        <taxon>Maritalea</taxon>
    </lineage>
</organism>
<dbReference type="EMBL" id="SNYR01000002">
    <property type="protein sequence ID" value="TDQ63606.1"/>
    <property type="molecule type" value="Genomic_DNA"/>
</dbReference>
<dbReference type="Proteomes" id="UP000295391">
    <property type="component" value="Unassembled WGS sequence"/>
</dbReference>
<evidence type="ECO:0000313" key="2">
    <source>
        <dbReference type="Proteomes" id="UP000295391"/>
    </source>
</evidence>
<accession>A0A4R6VN38</accession>
<name>A0A4R6VN38_9HYPH</name>
<dbReference type="OrthoDB" id="2629129at2"/>
<dbReference type="RefSeq" id="WP_133572280.1">
    <property type="nucleotide sequence ID" value="NZ_SNYR01000002.1"/>
</dbReference>
<proteinExistence type="predicted"/>
<keyword evidence="2" id="KW-1185">Reference proteome</keyword>
<comment type="caution">
    <text evidence="1">The sequence shown here is derived from an EMBL/GenBank/DDBJ whole genome shotgun (WGS) entry which is preliminary data.</text>
</comment>
<reference evidence="1 2" key="1">
    <citation type="submission" date="2019-03" db="EMBL/GenBank/DDBJ databases">
        <title>Genomic Encyclopedia of Type Strains, Phase III (KMG-III): the genomes of soil and plant-associated and newly described type strains.</title>
        <authorList>
            <person name="Whitman W."/>
        </authorList>
    </citation>
    <scope>NUCLEOTIDE SEQUENCE [LARGE SCALE GENOMIC DNA]</scope>
    <source>
        <strain evidence="1 2">CGMCC 1.7002</strain>
    </source>
</reference>